<evidence type="ECO:0000259" key="1">
    <source>
        <dbReference type="Pfam" id="PF12728"/>
    </source>
</evidence>
<protein>
    <submittedName>
        <fullName evidence="2">DNA-binding protein</fullName>
    </submittedName>
</protein>
<dbReference type="SUPFAM" id="SSF46955">
    <property type="entry name" value="Putative DNA-binding domain"/>
    <property type="match status" value="1"/>
</dbReference>
<dbReference type="InterPro" id="IPR009061">
    <property type="entry name" value="DNA-bd_dom_put_sf"/>
</dbReference>
<dbReference type="Gene3D" id="1.10.10.10">
    <property type="entry name" value="Winged helix-like DNA-binding domain superfamily/Winged helix DNA-binding domain"/>
    <property type="match status" value="1"/>
</dbReference>
<dbReference type="Proteomes" id="UP000286038">
    <property type="component" value="Unassembled WGS sequence"/>
</dbReference>
<feature type="domain" description="Helix-turn-helix" evidence="1">
    <location>
        <begin position="194"/>
        <end position="242"/>
    </location>
</feature>
<gene>
    <name evidence="2" type="ORF">DWZ68_12515</name>
</gene>
<dbReference type="InterPro" id="IPR041657">
    <property type="entry name" value="HTH_17"/>
</dbReference>
<dbReference type="GO" id="GO:0003677">
    <property type="term" value="F:DNA binding"/>
    <property type="evidence" value="ECO:0007669"/>
    <property type="project" value="UniProtKB-KW"/>
</dbReference>
<keyword evidence="2" id="KW-0238">DNA-binding</keyword>
<dbReference type="InterPro" id="IPR036388">
    <property type="entry name" value="WH-like_DNA-bd_sf"/>
</dbReference>
<dbReference type="AlphaFoldDB" id="A0A415QFS7"/>
<accession>A0A415QFS7</accession>
<dbReference type="EMBL" id="QRPV01000017">
    <property type="protein sequence ID" value="RHM41775.1"/>
    <property type="molecule type" value="Genomic_DNA"/>
</dbReference>
<evidence type="ECO:0000313" key="3">
    <source>
        <dbReference type="Proteomes" id="UP000286038"/>
    </source>
</evidence>
<proteinExistence type="predicted"/>
<sequence>MVLQNDMPLSDVITMLLKGEERELHERDLLGYVENLSRGGKEALQQALKEVETAITGWDDSYFISTYEKRVDEFKQGKLNRDEYYLEDLFFKEDLLIKEGKVGLTVDYLYDAIEKLGFIDGNHQDAVTSAWALDDIEFLKTQWEDLSLGQIRALRAAIRDALKFVSPKQCNEVQNANRPQKQLTEYPEVFGTEVCCEMTGYKKDTIYKLTARGDLPCCRSGNNGRKLMFRREEVLAWMTARRQETKDEFINQMGGQLAARK</sequence>
<dbReference type="RefSeq" id="WP_118450447.1">
    <property type="nucleotide sequence ID" value="NZ_CABJDM010000017.1"/>
</dbReference>
<reference evidence="2 3" key="1">
    <citation type="submission" date="2018-08" db="EMBL/GenBank/DDBJ databases">
        <title>A genome reference for cultivated species of the human gut microbiota.</title>
        <authorList>
            <person name="Zou Y."/>
            <person name="Xue W."/>
            <person name="Luo G."/>
        </authorList>
    </citation>
    <scope>NUCLEOTIDE SEQUENCE [LARGE SCALE GENOMIC DNA]</scope>
    <source>
        <strain evidence="2 3">AF34-33</strain>
    </source>
</reference>
<evidence type="ECO:0000313" key="2">
    <source>
        <dbReference type="EMBL" id="RHM41775.1"/>
    </source>
</evidence>
<comment type="caution">
    <text evidence="2">The sequence shown here is derived from an EMBL/GenBank/DDBJ whole genome shotgun (WGS) entry which is preliminary data.</text>
</comment>
<organism evidence="2 3">
    <name type="scientific">Butyricimonas virosa</name>
    <dbReference type="NCBI Taxonomy" id="544645"/>
    <lineage>
        <taxon>Bacteria</taxon>
        <taxon>Pseudomonadati</taxon>
        <taxon>Bacteroidota</taxon>
        <taxon>Bacteroidia</taxon>
        <taxon>Bacteroidales</taxon>
        <taxon>Odoribacteraceae</taxon>
        <taxon>Butyricimonas</taxon>
    </lineage>
</organism>
<dbReference type="Pfam" id="PF12728">
    <property type="entry name" value="HTH_17"/>
    <property type="match status" value="1"/>
</dbReference>
<name>A0A415QFS7_9BACT</name>